<name>T0IVG5_9SPHN</name>
<dbReference type="PATRIC" id="fig|1346791.3.peg.1389"/>
<dbReference type="eggNOG" id="ENOG5032YAP">
    <property type="taxonomic scope" value="Bacteria"/>
</dbReference>
<sequence length="169" mass="18338">MAMTMISLPQVSQVAATIQLAVAPVFMLAGLGAFLNVCAGRLARVIDRARKVEQSVLVTRGREHDRLVQEIRVLDKRMSVVNGAIFLSVASGCAICLVVMLLFAAELFNAHLGTAIALIFIFAMLLQTAAFATFIQEIRLAARTIHIRNEVLFHQAEEEENDGEASTGA</sequence>
<dbReference type="EMBL" id="AUWY01000057">
    <property type="protein sequence ID" value="EQB32830.1"/>
    <property type="molecule type" value="Genomic_DNA"/>
</dbReference>
<dbReference type="Proteomes" id="UP000015523">
    <property type="component" value="Unassembled WGS sequence"/>
</dbReference>
<accession>T0IVG5</accession>
<organism evidence="2 3">
    <name type="scientific">Sphingobium ummariense RL-3</name>
    <dbReference type="NCBI Taxonomy" id="1346791"/>
    <lineage>
        <taxon>Bacteria</taxon>
        <taxon>Pseudomonadati</taxon>
        <taxon>Pseudomonadota</taxon>
        <taxon>Alphaproteobacteria</taxon>
        <taxon>Sphingomonadales</taxon>
        <taxon>Sphingomonadaceae</taxon>
        <taxon>Sphingobium</taxon>
    </lineage>
</organism>
<keyword evidence="1" id="KW-1133">Transmembrane helix</keyword>
<reference evidence="2 3" key="1">
    <citation type="journal article" date="2013" name="Genome Announc.">
        <title>Draft Genome Sequence of Sphingobium ummariense Strain RL-3, a Hexachlorocyclohexane-Degrading Bacterium.</title>
        <authorList>
            <person name="Kohli P."/>
            <person name="Dua A."/>
            <person name="Sangwan N."/>
            <person name="Oldach P."/>
            <person name="Khurana J.P."/>
            <person name="Lal R."/>
        </authorList>
    </citation>
    <scope>NUCLEOTIDE SEQUENCE [LARGE SCALE GENOMIC DNA]</scope>
    <source>
        <strain evidence="2 3">RL-3</strain>
    </source>
</reference>
<evidence type="ECO:0008006" key="4">
    <source>
        <dbReference type="Google" id="ProtNLM"/>
    </source>
</evidence>
<dbReference type="AlphaFoldDB" id="T0IVG5"/>
<gene>
    <name evidence="2" type="ORF">M529_07270</name>
</gene>
<proteinExistence type="predicted"/>
<evidence type="ECO:0000313" key="2">
    <source>
        <dbReference type="EMBL" id="EQB32830.1"/>
    </source>
</evidence>
<feature type="transmembrane region" description="Helical" evidence="1">
    <location>
        <begin position="80"/>
        <end position="104"/>
    </location>
</feature>
<keyword evidence="1" id="KW-0812">Transmembrane</keyword>
<dbReference type="Pfam" id="PF11026">
    <property type="entry name" value="DUF2721"/>
    <property type="match status" value="1"/>
</dbReference>
<feature type="transmembrane region" description="Helical" evidence="1">
    <location>
        <begin position="110"/>
        <end position="135"/>
    </location>
</feature>
<keyword evidence="3" id="KW-1185">Reference proteome</keyword>
<dbReference type="InterPro" id="IPR021279">
    <property type="entry name" value="DUF2721"/>
</dbReference>
<evidence type="ECO:0000313" key="3">
    <source>
        <dbReference type="Proteomes" id="UP000015523"/>
    </source>
</evidence>
<evidence type="ECO:0000256" key="1">
    <source>
        <dbReference type="SAM" id="Phobius"/>
    </source>
</evidence>
<dbReference type="STRING" id="1346791.M529_07270"/>
<comment type="caution">
    <text evidence="2">The sequence shown here is derived from an EMBL/GenBank/DDBJ whole genome shotgun (WGS) entry which is preliminary data.</text>
</comment>
<protein>
    <recommendedName>
        <fullName evidence="4">DUF2721 domain-containing protein</fullName>
    </recommendedName>
</protein>
<keyword evidence="1" id="KW-0472">Membrane</keyword>
<feature type="transmembrane region" description="Helical" evidence="1">
    <location>
        <begin position="20"/>
        <end position="43"/>
    </location>
</feature>